<gene>
    <name evidence="5" type="ordered locus">Caul_1704</name>
</gene>
<proteinExistence type="inferred from homology"/>
<comment type="similarity">
    <text evidence="1">Belongs to the ATP12 family.</text>
</comment>
<dbReference type="KEGG" id="cak:Caul_1704"/>
<dbReference type="eggNOG" id="COG5387">
    <property type="taxonomic scope" value="Bacteria"/>
</dbReference>
<dbReference type="SUPFAM" id="SSF160909">
    <property type="entry name" value="ATP12-like"/>
    <property type="match status" value="1"/>
</dbReference>
<dbReference type="EMBL" id="CP000927">
    <property type="protein sequence ID" value="ABZ70833.1"/>
    <property type="molecule type" value="Genomic_DNA"/>
</dbReference>
<keyword evidence="4" id="KW-0812">Transmembrane</keyword>
<dbReference type="PANTHER" id="PTHR21013:SF10">
    <property type="entry name" value="ATP SYNTHASE MITOCHONDRIAL F1 COMPLEX ASSEMBLY FACTOR 2"/>
    <property type="match status" value="1"/>
</dbReference>
<protein>
    <submittedName>
        <fullName evidence="5">ATP12 ATPase</fullName>
    </submittedName>
</protein>
<accession>B0T3E7</accession>
<name>B0T3E7_CAUSK</name>
<evidence type="ECO:0000256" key="4">
    <source>
        <dbReference type="SAM" id="Phobius"/>
    </source>
</evidence>
<dbReference type="STRING" id="366602.Caul_1704"/>
<dbReference type="Pfam" id="PF07542">
    <property type="entry name" value="ATP12"/>
    <property type="match status" value="1"/>
</dbReference>
<keyword evidence="3" id="KW-0143">Chaperone</keyword>
<evidence type="ECO:0000256" key="3">
    <source>
        <dbReference type="ARBA" id="ARBA00023186"/>
    </source>
</evidence>
<dbReference type="InterPro" id="IPR011419">
    <property type="entry name" value="ATP12_ATP_synth-F1-assembly"/>
</dbReference>
<reference evidence="5" key="1">
    <citation type="submission" date="2008-01" db="EMBL/GenBank/DDBJ databases">
        <title>Complete sequence of chromosome of Caulobacter sp. K31.</title>
        <authorList>
            <consortium name="US DOE Joint Genome Institute"/>
            <person name="Copeland A."/>
            <person name="Lucas S."/>
            <person name="Lapidus A."/>
            <person name="Barry K."/>
            <person name="Glavina del Rio T."/>
            <person name="Dalin E."/>
            <person name="Tice H."/>
            <person name="Pitluck S."/>
            <person name="Bruce D."/>
            <person name="Goodwin L."/>
            <person name="Thompson L.S."/>
            <person name="Brettin T."/>
            <person name="Detter J.C."/>
            <person name="Han C."/>
            <person name="Schmutz J."/>
            <person name="Larimer F."/>
            <person name="Land M."/>
            <person name="Hauser L."/>
            <person name="Kyrpides N."/>
            <person name="Kim E."/>
            <person name="Stephens C."/>
            <person name="Richardson P."/>
        </authorList>
    </citation>
    <scope>NUCLEOTIDE SEQUENCE [LARGE SCALE GENOMIC DNA]</scope>
    <source>
        <strain evidence="5">K31</strain>
    </source>
</reference>
<dbReference type="InterPro" id="IPR023335">
    <property type="entry name" value="ATP12_ortho_dom_sf"/>
</dbReference>
<dbReference type="HOGENOM" id="CLU_047893_3_0_5"/>
<evidence type="ECO:0000256" key="2">
    <source>
        <dbReference type="ARBA" id="ARBA00022946"/>
    </source>
</evidence>
<keyword evidence="4" id="KW-0472">Membrane</keyword>
<dbReference type="AlphaFoldDB" id="B0T3E7"/>
<dbReference type="PANTHER" id="PTHR21013">
    <property type="entry name" value="ATP SYNTHASE MITOCHONDRIAL F1 COMPLEX ASSEMBLY FACTOR 2/ATP12 PROTEIN, MITOCHONDRIAL PRECURSOR"/>
    <property type="match status" value="1"/>
</dbReference>
<dbReference type="Gene3D" id="3.30.2180.10">
    <property type="entry name" value="ATP12-like"/>
    <property type="match status" value="1"/>
</dbReference>
<sequence length="250" mass="26893">MADKPDLLQRPRRFYKAATVGPMDGGFAVLLDGRTPKSPAKAPLVLPSQALADLVAGEWEAQDQVIDSTVMPATRLAFTAIDRIRETRAEVAAEVAAYAGSDLLCYWADHPTPLVERQKRDWGGMLDWARAELDLHLQPVSGVIHTAQSPAALASVEALALTMDDFTLAGVAYGAGLLGSTVLALALRAGKVTGRKALDLSRLEEVFQAETWGQDAEAIARAETLAIEAQVLERWFAALRRKAPPEPASL</sequence>
<organism evidence="5">
    <name type="scientific">Caulobacter sp. (strain K31)</name>
    <dbReference type="NCBI Taxonomy" id="366602"/>
    <lineage>
        <taxon>Bacteria</taxon>
        <taxon>Pseudomonadati</taxon>
        <taxon>Pseudomonadota</taxon>
        <taxon>Alphaproteobacteria</taxon>
        <taxon>Caulobacterales</taxon>
        <taxon>Caulobacteraceae</taxon>
        <taxon>Caulobacter</taxon>
    </lineage>
</organism>
<dbReference type="OrthoDB" id="9797825at2"/>
<evidence type="ECO:0000313" key="5">
    <source>
        <dbReference type="EMBL" id="ABZ70833.1"/>
    </source>
</evidence>
<keyword evidence="4" id="KW-1133">Transmembrane helix</keyword>
<dbReference type="InterPro" id="IPR042272">
    <property type="entry name" value="ATP12_ATP_synth-F1-assembly_N"/>
</dbReference>
<dbReference type="Gene3D" id="1.10.3580.10">
    <property type="entry name" value="ATP12 ATPase"/>
    <property type="match status" value="1"/>
</dbReference>
<feature type="transmembrane region" description="Helical" evidence="4">
    <location>
        <begin position="166"/>
        <end position="187"/>
    </location>
</feature>
<dbReference type="GO" id="GO:0043461">
    <property type="term" value="P:proton-transporting ATP synthase complex assembly"/>
    <property type="evidence" value="ECO:0007669"/>
    <property type="project" value="InterPro"/>
</dbReference>
<keyword evidence="2" id="KW-0809">Transit peptide</keyword>
<evidence type="ECO:0000256" key="1">
    <source>
        <dbReference type="ARBA" id="ARBA00008231"/>
    </source>
</evidence>